<dbReference type="Proteomes" id="UP001153332">
    <property type="component" value="Unassembled WGS sequence"/>
</dbReference>
<evidence type="ECO:0000313" key="2">
    <source>
        <dbReference type="Proteomes" id="UP001153332"/>
    </source>
</evidence>
<keyword evidence="2" id="KW-1185">Reference proteome</keyword>
<accession>A0ACC2JMB4</accession>
<gene>
    <name evidence="1" type="ORF">O1611_g5236</name>
</gene>
<dbReference type="EMBL" id="JAPUUL010001082">
    <property type="protein sequence ID" value="KAJ8128398.1"/>
    <property type="molecule type" value="Genomic_DNA"/>
</dbReference>
<name>A0ACC2JMB4_9PEZI</name>
<reference evidence="1" key="1">
    <citation type="submission" date="2022-12" db="EMBL/GenBank/DDBJ databases">
        <title>Genome Sequence of Lasiodiplodia mahajangana.</title>
        <authorList>
            <person name="Buettner E."/>
        </authorList>
    </citation>
    <scope>NUCLEOTIDE SEQUENCE</scope>
    <source>
        <strain evidence="1">VT137</strain>
    </source>
</reference>
<sequence>MDALAVSAAVIQFVEVVCGLISKGIAIYSSMTGLTVDHNDLQNITEKLSHSNNDIQQTLRIQHGERGLTSNEKDLQKLAVDCQGVAEDTENLKLCVASRPWNIFEDAFKDRPSLMLQDLSATDIEHYITSQFATNEGFAELQVLDRSSAKELLETISKKAEGVFLWVHLVVKSLLEGLTNGDGLLVLLSRLEELPPNLEDLYAKILKNLSDRYLGHASRLFQLVGACDGLPTLLCIALADLEDSKRAIRAPVKPMSDREKTATCKNMKRKLASRCLGRLDISSPAIGSGQLHAGDVGDEAYSTHSTQMGKDQTQVKETIQLLDEMGKTATVLTNSRAGLKSVFSDRSENKGEYAAIFKLFEEYTGNSTRVSSLDINRPGSRNDGNSSKALAVHRGRQDGYESDKESNTSTEAVIGDEVYFVYGASGAIVEIF</sequence>
<proteinExistence type="predicted"/>
<comment type="caution">
    <text evidence="1">The sequence shown here is derived from an EMBL/GenBank/DDBJ whole genome shotgun (WGS) entry which is preliminary data.</text>
</comment>
<evidence type="ECO:0000313" key="1">
    <source>
        <dbReference type="EMBL" id="KAJ8128398.1"/>
    </source>
</evidence>
<organism evidence="1 2">
    <name type="scientific">Lasiodiplodia mahajangana</name>
    <dbReference type="NCBI Taxonomy" id="1108764"/>
    <lineage>
        <taxon>Eukaryota</taxon>
        <taxon>Fungi</taxon>
        <taxon>Dikarya</taxon>
        <taxon>Ascomycota</taxon>
        <taxon>Pezizomycotina</taxon>
        <taxon>Dothideomycetes</taxon>
        <taxon>Dothideomycetes incertae sedis</taxon>
        <taxon>Botryosphaeriales</taxon>
        <taxon>Botryosphaeriaceae</taxon>
        <taxon>Lasiodiplodia</taxon>
    </lineage>
</organism>
<protein>
    <submittedName>
        <fullName evidence="1">Uncharacterized protein</fullName>
    </submittedName>
</protein>